<protein>
    <submittedName>
        <fullName evidence="1">Uncharacterized protein</fullName>
    </submittedName>
</protein>
<dbReference type="AlphaFoldDB" id="A0AAV5LJG6"/>
<keyword evidence="2" id="KW-1185">Reference proteome</keyword>
<organism evidence="1 2">
    <name type="scientific">Rubroshorea leprosula</name>
    <dbReference type="NCBI Taxonomy" id="152421"/>
    <lineage>
        <taxon>Eukaryota</taxon>
        <taxon>Viridiplantae</taxon>
        <taxon>Streptophyta</taxon>
        <taxon>Embryophyta</taxon>
        <taxon>Tracheophyta</taxon>
        <taxon>Spermatophyta</taxon>
        <taxon>Magnoliopsida</taxon>
        <taxon>eudicotyledons</taxon>
        <taxon>Gunneridae</taxon>
        <taxon>Pentapetalae</taxon>
        <taxon>rosids</taxon>
        <taxon>malvids</taxon>
        <taxon>Malvales</taxon>
        <taxon>Dipterocarpaceae</taxon>
        <taxon>Rubroshorea</taxon>
    </lineage>
</organism>
<sequence length="74" mass="8142">MKIERKTKKQEPAFQAKLCSVETQTSLGSSEPSLGWSTNPAKAGFPPNPALLGFNQTQQLKISLSLLNLQQDNR</sequence>
<evidence type="ECO:0000313" key="2">
    <source>
        <dbReference type="Proteomes" id="UP001054252"/>
    </source>
</evidence>
<comment type="caution">
    <text evidence="1">The sequence shown here is derived from an EMBL/GenBank/DDBJ whole genome shotgun (WGS) entry which is preliminary data.</text>
</comment>
<reference evidence="1 2" key="1">
    <citation type="journal article" date="2021" name="Commun. Biol.">
        <title>The genome of Shorea leprosula (Dipterocarpaceae) highlights the ecological relevance of drought in aseasonal tropical rainforests.</title>
        <authorList>
            <person name="Ng K.K.S."/>
            <person name="Kobayashi M.J."/>
            <person name="Fawcett J.A."/>
            <person name="Hatakeyama M."/>
            <person name="Paape T."/>
            <person name="Ng C.H."/>
            <person name="Ang C.C."/>
            <person name="Tnah L.H."/>
            <person name="Lee C.T."/>
            <person name="Nishiyama T."/>
            <person name="Sese J."/>
            <person name="O'Brien M.J."/>
            <person name="Copetti D."/>
            <person name="Mohd Noor M.I."/>
            <person name="Ong R.C."/>
            <person name="Putra M."/>
            <person name="Sireger I.Z."/>
            <person name="Indrioko S."/>
            <person name="Kosugi Y."/>
            <person name="Izuno A."/>
            <person name="Isagi Y."/>
            <person name="Lee S.L."/>
            <person name="Shimizu K.K."/>
        </authorList>
    </citation>
    <scope>NUCLEOTIDE SEQUENCE [LARGE SCALE GENOMIC DNA]</scope>
    <source>
        <strain evidence="1">214</strain>
    </source>
</reference>
<evidence type="ECO:0000313" key="1">
    <source>
        <dbReference type="EMBL" id="GKV37565.1"/>
    </source>
</evidence>
<gene>
    <name evidence="1" type="ORF">SLEP1_g45584</name>
</gene>
<dbReference type="Proteomes" id="UP001054252">
    <property type="component" value="Unassembled WGS sequence"/>
</dbReference>
<proteinExistence type="predicted"/>
<name>A0AAV5LJG6_9ROSI</name>
<dbReference type="EMBL" id="BPVZ01000123">
    <property type="protein sequence ID" value="GKV37565.1"/>
    <property type="molecule type" value="Genomic_DNA"/>
</dbReference>
<accession>A0AAV5LJG6</accession>